<feature type="region of interest" description="Disordered" evidence="1">
    <location>
        <begin position="311"/>
        <end position="331"/>
    </location>
</feature>
<organism evidence="3 4">
    <name type="scientific">Methylococcus capsulatus</name>
    <dbReference type="NCBI Taxonomy" id="414"/>
    <lineage>
        <taxon>Bacteria</taxon>
        <taxon>Pseudomonadati</taxon>
        <taxon>Pseudomonadota</taxon>
        <taxon>Gammaproteobacteria</taxon>
        <taxon>Methylococcales</taxon>
        <taxon>Methylococcaceae</taxon>
        <taxon>Methylococcus</taxon>
    </lineage>
</organism>
<dbReference type="RefSeq" id="WP_198321524.1">
    <property type="nucleotide sequence ID" value="NZ_CP104311.1"/>
</dbReference>
<evidence type="ECO:0000313" key="4">
    <source>
        <dbReference type="Proteomes" id="UP001359308"/>
    </source>
</evidence>
<gene>
    <name evidence="3" type="primary">cas6</name>
    <name evidence="3" type="ORF">N4J17_12490</name>
</gene>
<dbReference type="Proteomes" id="UP001359308">
    <property type="component" value="Chromosome"/>
</dbReference>
<dbReference type="EMBL" id="CP104311">
    <property type="protein sequence ID" value="WWF01279.1"/>
    <property type="molecule type" value="Genomic_DNA"/>
</dbReference>
<dbReference type="Gene3D" id="3.30.70.1900">
    <property type="match status" value="1"/>
</dbReference>
<dbReference type="InterPro" id="IPR019267">
    <property type="entry name" value="CRISPR-assoc_Cas6_C"/>
</dbReference>
<feature type="domain" description="CRISPR-associated protein Cas6 C-terminal" evidence="2">
    <location>
        <begin position="181"/>
        <end position="303"/>
    </location>
</feature>
<protein>
    <submittedName>
        <fullName evidence="3">CRISPR system precrRNA processing endoribonuclease RAMP protein Cas6</fullName>
    </submittedName>
</protein>
<keyword evidence="4" id="KW-1185">Reference proteome</keyword>
<dbReference type="Pfam" id="PF10040">
    <property type="entry name" value="CRISPR_Cas6"/>
    <property type="match status" value="1"/>
</dbReference>
<evidence type="ECO:0000259" key="2">
    <source>
        <dbReference type="Pfam" id="PF10040"/>
    </source>
</evidence>
<evidence type="ECO:0000256" key="1">
    <source>
        <dbReference type="SAM" id="MobiDB-lite"/>
    </source>
</evidence>
<feature type="compositionally biased region" description="Pro residues" evidence="1">
    <location>
        <begin position="318"/>
        <end position="331"/>
    </location>
</feature>
<evidence type="ECO:0000313" key="3">
    <source>
        <dbReference type="EMBL" id="WWF01279.1"/>
    </source>
</evidence>
<reference evidence="3 4" key="1">
    <citation type="submission" date="2022-09" db="EMBL/GenBank/DDBJ databases">
        <authorList>
            <person name="Giprobiosintez L."/>
        </authorList>
    </citation>
    <scope>NUCLEOTIDE SEQUENCE [LARGE SCALE GENOMIC DNA]</scope>
    <source>
        <strain evidence="4">VKPM-B-12549 (GBS-15)</strain>
    </source>
</reference>
<proteinExistence type="predicted"/>
<name>A0ABZ2F4E4_METCP</name>
<sequence>MTWPGLPLAHYRFEFSSEQPVRLPDYPGSAWRGALGRALKRAVCVVRGTPCKECLLYRACVYSYVFETPPPPGTRKMRKYDAAPHPFVLEVEPSHAPQAIQIGVTLIGRAERNLPYLVHALQQAGRQGIGKRDNRLELQTIRQHDGNGNTLPIWSAEQPLTPLPAAIPATPPLPERCRILLQTPLRLRREEHHVGPGEFGFAIFFGNLLRRLSMLSYFHTDTPLETDFADLMTQARQVPLKDTELRWYDWTRYSSRQNTAMQMGGLLGSFILDGSRLAPFWPYLWLGQWTHTGKATSMGLGRYRIEALPANSDAAGPRQPPANLPQPPANA</sequence>
<accession>A0ABZ2F4E4</accession>